<dbReference type="InterPro" id="IPR050313">
    <property type="entry name" value="Carb_Metab_HTH_regulators"/>
</dbReference>
<dbReference type="SUPFAM" id="SSF46785">
    <property type="entry name" value="Winged helix' DNA-binding domain"/>
    <property type="match status" value="1"/>
</dbReference>
<dbReference type="InterPro" id="IPR036388">
    <property type="entry name" value="WH-like_DNA-bd_sf"/>
</dbReference>
<sequence length="250" mass="27688">MLPVERQNKILTILKNNKMIKLDELHKQIPEVSLSTLRRDIKVLEKKGKIEYLFGGAIQLVSKIGEISFIKKATMHLQEKEEICKLASSIIQDHDTIYIDSGSTCTLLLKQIVNRQVVIYTTNTQVCSILGDLVADVVLIGGNYNGFTSSLTGSLTEATLKDLHFDKAFFGISGVNAETGYMTPSIEESSKKRIISQRSIQSYILCDSSKFGVTSTVSALQLKEATLISDQFDSEIAEGTQMIVPKTFKS</sequence>
<dbReference type="RefSeq" id="WP_090092395.1">
    <property type="nucleotide sequence ID" value="NZ_NPNG01000001.1"/>
</dbReference>
<keyword evidence="1" id="KW-0805">Transcription regulation</keyword>
<name>A0A1I1RMS7_9LACO</name>
<feature type="domain" description="HTH deoR-type" evidence="3">
    <location>
        <begin position="3"/>
        <end position="59"/>
    </location>
</feature>
<dbReference type="SMART" id="SM01134">
    <property type="entry name" value="DeoRC"/>
    <property type="match status" value="1"/>
</dbReference>
<dbReference type="SMART" id="SM00420">
    <property type="entry name" value="HTH_DEOR"/>
    <property type="match status" value="1"/>
</dbReference>
<evidence type="ECO:0000313" key="4">
    <source>
        <dbReference type="EMBL" id="SFD35639.1"/>
    </source>
</evidence>
<dbReference type="STRING" id="1505723.SAMN04487792_0446"/>
<proteinExistence type="predicted"/>
<dbReference type="Gene3D" id="1.10.10.10">
    <property type="entry name" value="Winged helix-like DNA-binding domain superfamily/Winged helix DNA-binding domain"/>
    <property type="match status" value="1"/>
</dbReference>
<dbReference type="InterPro" id="IPR001034">
    <property type="entry name" value="DeoR_HTH"/>
</dbReference>
<evidence type="ECO:0000256" key="1">
    <source>
        <dbReference type="ARBA" id="ARBA00023015"/>
    </source>
</evidence>
<dbReference type="EMBL" id="FOMN01000002">
    <property type="protein sequence ID" value="SFD35639.1"/>
    <property type="molecule type" value="Genomic_DNA"/>
</dbReference>
<dbReference type="PROSITE" id="PS51000">
    <property type="entry name" value="HTH_DEOR_2"/>
    <property type="match status" value="1"/>
</dbReference>
<evidence type="ECO:0000313" key="5">
    <source>
        <dbReference type="Proteomes" id="UP000199599"/>
    </source>
</evidence>
<evidence type="ECO:0000256" key="2">
    <source>
        <dbReference type="ARBA" id="ARBA00023163"/>
    </source>
</evidence>
<evidence type="ECO:0000259" key="3">
    <source>
        <dbReference type="PROSITE" id="PS51000"/>
    </source>
</evidence>
<dbReference type="Gene3D" id="3.40.50.1360">
    <property type="match status" value="1"/>
</dbReference>
<gene>
    <name evidence="4" type="ORF">SAMN04487792_0446</name>
</gene>
<dbReference type="InterPro" id="IPR037171">
    <property type="entry name" value="NagB/RpiA_transferase-like"/>
</dbReference>
<dbReference type="GO" id="GO:0003700">
    <property type="term" value="F:DNA-binding transcription factor activity"/>
    <property type="evidence" value="ECO:0007669"/>
    <property type="project" value="InterPro"/>
</dbReference>
<reference evidence="5" key="1">
    <citation type="submission" date="2016-10" db="EMBL/GenBank/DDBJ databases">
        <authorList>
            <person name="Varghese N."/>
            <person name="Submissions S."/>
        </authorList>
    </citation>
    <scope>NUCLEOTIDE SEQUENCE [LARGE SCALE GENOMIC DNA]</scope>
    <source>
        <strain evidence="5">R-53102</strain>
    </source>
</reference>
<dbReference type="Proteomes" id="UP000199599">
    <property type="component" value="Unassembled WGS sequence"/>
</dbReference>
<dbReference type="InterPro" id="IPR036390">
    <property type="entry name" value="WH_DNA-bd_sf"/>
</dbReference>
<dbReference type="SUPFAM" id="SSF100950">
    <property type="entry name" value="NagB/RpiA/CoA transferase-like"/>
    <property type="match status" value="1"/>
</dbReference>
<protein>
    <submittedName>
        <fullName evidence="4">Transcriptional regulator, DeoR family</fullName>
    </submittedName>
</protein>
<keyword evidence="2" id="KW-0804">Transcription</keyword>
<dbReference type="Pfam" id="PF00455">
    <property type="entry name" value="DeoRC"/>
    <property type="match status" value="1"/>
</dbReference>
<organism evidence="4 5">
    <name type="scientific">Lactobacillus bombicola</name>
    <dbReference type="NCBI Taxonomy" id="1505723"/>
    <lineage>
        <taxon>Bacteria</taxon>
        <taxon>Bacillati</taxon>
        <taxon>Bacillota</taxon>
        <taxon>Bacilli</taxon>
        <taxon>Lactobacillales</taxon>
        <taxon>Lactobacillaceae</taxon>
        <taxon>Lactobacillus</taxon>
    </lineage>
</organism>
<dbReference type="PANTHER" id="PTHR30363">
    <property type="entry name" value="HTH-TYPE TRANSCRIPTIONAL REGULATOR SRLR-RELATED"/>
    <property type="match status" value="1"/>
</dbReference>
<dbReference type="InterPro" id="IPR014036">
    <property type="entry name" value="DeoR-like_C"/>
</dbReference>
<dbReference type="AlphaFoldDB" id="A0A1I1RMS7"/>
<dbReference type="PANTHER" id="PTHR30363:SF44">
    <property type="entry name" value="AGA OPERON TRANSCRIPTIONAL REPRESSOR-RELATED"/>
    <property type="match status" value="1"/>
</dbReference>
<dbReference type="Pfam" id="PF08220">
    <property type="entry name" value="HTH_DeoR"/>
    <property type="match status" value="1"/>
</dbReference>
<accession>A0A1I1RMS7</accession>